<dbReference type="GO" id="GO:0006355">
    <property type="term" value="P:regulation of DNA-templated transcription"/>
    <property type="evidence" value="ECO:0007669"/>
    <property type="project" value="InterPro"/>
</dbReference>
<dbReference type="CDD" id="cd17535">
    <property type="entry name" value="REC_NarL-like"/>
    <property type="match status" value="1"/>
</dbReference>
<dbReference type="SMART" id="SM00421">
    <property type="entry name" value="HTH_LUXR"/>
    <property type="match status" value="1"/>
</dbReference>
<evidence type="ECO:0000259" key="5">
    <source>
        <dbReference type="PROSITE" id="PS50110"/>
    </source>
</evidence>
<keyword evidence="2" id="KW-0238">DNA-binding</keyword>
<feature type="domain" description="HTH luxR-type" evidence="4">
    <location>
        <begin position="151"/>
        <end position="216"/>
    </location>
</feature>
<evidence type="ECO:0000256" key="2">
    <source>
        <dbReference type="ARBA" id="ARBA00023125"/>
    </source>
</evidence>
<proteinExistence type="predicted"/>
<keyword evidence="7" id="KW-1185">Reference proteome</keyword>
<sequence>MSISKEQVTDVAIVEDNAALGAGLRKIVESAEDFRCLGVWTSAEEALKKIDAFRPQVVLMDINLPGMSGIEATARIKHHLPELQVIMVTVYRDHDQIFAALKAGASGYLLKRSTPEEVRQAVRDVRSGGAPMSAEIARRVVEAFHQPIKSPEAESVKLSKRETEILEHLTKGLANKEIADRLDISVETVRVHLRRVYEKLHVHSRTEAAMKFRDSKEDKRGPL</sequence>
<evidence type="ECO:0000256" key="1">
    <source>
        <dbReference type="ARBA" id="ARBA00022553"/>
    </source>
</evidence>
<dbReference type="InterPro" id="IPR039420">
    <property type="entry name" value="WalR-like"/>
</dbReference>
<feature type="domain" description="Response regulatory" evidence="5">
    <location>
        <begin position="10"/>
        <end position="126"/>
    </location>
</feature>
<dbReference type="GO" id="GO:0003677">
    <property type="term" value="F:DNA binding"/>
    <property type="evidence" value="ECO:0007669"/>
    <property type="project" value="UniProtKB-KW"/>
</dbReference>
<accession>A0A934R7D9</accession>
<dbReference type="PRINTS" id="PR00038">
    <property type="entry name" value="HTHLUXR"/>
</dbReference>
<dbReference type="InterPro" id="IPR058245">
    <property type="entry name" value="NreC/VraR/RcsB-like_REC"/>
</dbReference>
<name>A0A934R7D9_9BACT</name>
<dbReference type="EMBL" id="JAENIK010000012">
    <property type="protein sequence ID" value="MBK1817561.1"/>
    <property type="molecule type" value="Genomic_DNA"/>
</dbReference>
<dbReference type="Gene3D" id="3.40.50.2300">
    <property type="match status" value="1"/>
</dbReference>
<dbReference type="SUPFAM" id="SSF46894">
    <property type="entry name" value="C-terminal effector domain of the bipartite response regulators"/>
    <property type="match status" value="1"/>
</dbReference>
<feature type="modified residue" description="4-aspartylphosphate" evidence="3">
    <location>
        <position position="61"/>
    </location>
</feature>
<dbReference type="PROSITE" id="PS00622">
    <property type="entry name" value="HTH_LUXR_1"/>
    <property type="match status" value="1"/>
</dbReference>
<dbReference type="CDD" id="cd06170">
    <property type="entry name" value="LuxR_C_like"/>
    <property type="match status" value="1"/>
</dbReference>
<dbReference type="InterPro" id="IPR011006">
    <property type="entry name" value="CheY-like_superfamily"/>
</dbReference>
<keyword evidence="1 3" id="KW-0597">Phosphoprotein</keyword>
<dbReference type="Pfam" id="PF00072">
    <property type="entry name" value="Response_reg"/>
    <property type="match status" value="1"/>
</dbReference>
<dbReference type="PROSITE" id="PS50043">
    <property type="entry name" value="HTH_LUXR_2"/>
    <property type="match status" value="1"/>
</dbReference>
<dbReference type="Proteomes" id="UP000600139">
    <property type="component" value="Unassembled WGS sequence"/>
</dbReference>
<dbReference type="Pfam" id="PF00196">
    <property type="entry name" value="GerE"/>
    <property type="match status" value="1"/>
</dbReference>
<dbReference type="SUPFAM" id="SSF52172">
    <property type="entry name" value="CheY-like"/>
    <property type="match status" value="1"/>
</dbReference>
<evidence type="ECO:0000313" key="6">
    <source>
        <dbReference type="EMBL" id="MBK1817561.1"/>
    </source>
</evidence>
<dbReference type="PANTHER" id="PTHR43214">
    <property type="entry name" value="TWO-COMPONENT RESPONSE REGULATOR"/>
    <property type="match status" value="1"/>
</dbReference>
<evidence type="ECO:0000256" key="3">
    <source>
        <dbReference type="PROSITE-ProRule" id="PRU00169"/>
    </source>
</evidence>
<gene>
    <name evidence="6" type="ORF">JIN84_18220</name>
</gene>
<dbReference type="AlphaFoldDB" id="A0A934R7D9"/>
<reference evidence="6" key="1">
    <citation type="submission" date="2021-01" db="EMBL/GenBank/DDBJ databases">
        <title>Modified the classification status of verrucomicrobia.</title>
        <authorList>
            <person name="Feng X."/>
        </authorList>
    </citation>
    <scope>NUCLEOTIDE SEQUENCE</scope>
    <source>
        <strain evidence="6">JCM 18052</strain>
    </source>
</reference>
<dbReference type="InterPro" id="IPR000792">
    <property type="entry name" value="Tscrpt_reg_LuxR_C"/>
</dbReference>
<dbReference type="RefSeq" id="WP_200352501.1">
    <property type="nucleotide sequence ID" value="NZ_BAABHZ010000001.1"/>
</dbReference>
<dbReference type="InterPro" id="IPR016032">
    <property type="entry name" value="Sig_transdc_resp-reg_C-effctor"/>
</dbReference>
<protein>
    <submittedName>
        <fullName evidence="6">Response regulator transcription factor</fullName>
    </submittedName>
</protein>
<evidence type="ECO:0000313" key="7">
    <source>
        <dbReference type="Proteomes" id="UP000600139"/>
    </source>
</evidence>
<dbReference type="SMART" id="SM00448">
    <property type="entry name" value="REC"/>
    <property type="match status" value="1"/>
</dbReference>
<dbReference type="GO" id="GO:0000160">
    <property type="term" value="P:phosphorelay signal transduction system"/>
    <property type="evidence" value="ECO:0007669"/>
    <property type="project" value="InterPro"/>
</dbReference>
<evidence type="ECO:0000259" key="4">
    <source>
        <dbReference type="PROSITE" id="PS50043"/>
    </source>
</evidence>
<comment type="caution">
    <text evidence="6">The sequence shown here is derived from an EMBL/GenBank/DDBJ whole genome shotgun (WGS) entry which is preliminary data.</text>
</comment>
<organism evidence="6 7">
    <name type="scientific">Luteolibacter yonseiensis</name>
    <dbReference type="NCBI Taxonomy" id="1144680"/>
    <lineage>
        <taxon>Bacteria</taxon>
        <taxon>Pseudomonadati</taxon>
        <taxon>Verrucomicrobiota</taxon>
        <taxon>Verrucomicrobiia</taxon>
        <taxon>Verrucomicrobiales</taxon>
        <taxon>Verrucomicrobiaceae</taxon>
        <taxon>Luteolibacter</taxon>
    </lineage>
</organism>
<dbReference type="InterPro" id="IPR001789">
    <property type="entry name" value="Sig_transdc_resp-reg_receiver"/>
</dbReference>
<dbReference type="PROSITE" id="PS50110">
    <property type="entry name" value="RESPONSE_REGULATORY"/>
    <property type="match status" value="1"/>
</dbReference>